<accession>A0A9X2JH84</accession>
<protein>
    <submittedName>
        <fullName evidence="2">Molybdopterin-guanine dinucleotide biosynthesis protein B</fullName>
    </submittedName>
</protein>
<dbReference type="InterPro" id="IPR004435">
    <property type="entry name" value="MobB_dom"/>
</dbReference>
<dbReference type="Gene3D" id="3.40.50.300">
    <property type="entry name" value="P-loop containing nucleotide triphosphate hydrolases"/>
    <property type="match status" value="1"/>
</dbReference>
<comment type="caution">
    <text evidence="2">The sequence shown here is derived from an EMBL/GenBank/DDBJ whole genome shotgun (WGS) entry which is preliminary data.</text>
</comment>
<dbReference type="InterPro" id="IPR027417">
    <property type="entry name" value="P-loop_NTPase"/>
</dbReference>
<dbReference type="NCBIfam" id="TIGR00176">
    <property type="entry name" value="mobB"/>
    <property type="match status" value="1"/>
</dbReference>
<dbReference type="SUPFAM" id="SSF52540">
    <property type="entry name" value="P-loop containing nucleoside triphosphate hydrolases"/>
    <property type="match status" value="1"/>
</dbReference>
<evidence type="ECO:0000259" key="1">
    <source>
        <dbReference type="Pfam" id="PF03205"/>
    </source>
</evidence>
<dbReference type="AlphaFoldDB" id="A0A9X2JH84"/>
<gene>
    <name evidence="2" type="primary">mobB</name>
    <name evidence="2" type="ORF">NG895_10660</name>
</gene>
<evidence type="ECO:0000313" key="2">
    <source>
        <dbReference type="EMBL" id="MCO6044368.1"/>
    </source>
</evidence>
<dbReference type="GO" id="GO:0005525">
    <property type="term" value="F:GTP binding"/>
    <property type="evidence" value="ECO:0007669"/>
    <property type="project" value="InterPro"/>
</dbReference>
<proteinExistence type="predicted"/>
<dbReference type="Pfam" id="PF03205">
    <property type="entry name" value="MobB"/>
    <property type="match status" value="1"/>
</dbReference>
<dbReference type="Proteomes" id="UP001155241">
    <property type="component" value="Unassembled WGS sequence"/>
</dbReference>
<dbReference type="PANTHER" id="PTHR40072">
    <property type="entry name" value="MOLYBDOPTERIN-GUANINE DINUCLEOTIDE BIOSYNTHESIS ADAPTER PROTEIN-RELATED"/>
    <property type="match status" value="1"/>
</dbReference>
<dbReference type="PANTHER" id="PTHR40072:SF1">
    <property type="entry name" value="MOLYBDOPTERIN-GUANINE DINUCLEOTIDE BIOSYNTHESIS ADAPTER PROTEIN"/>
    <property type="match status" value="1"/>
</dbReference>
<keyword evidence="3" id="KW-1185">Reference proteome</keyword>
<evidence type="ECO:0000313" key="3">
    <source>
        <dbReference type="Proteomes" id="UP001155241"/>
    </source>
</evidence>
<reference evidence="2" key="1">
    <citation type="submission" date="2022-06" db="EMBL/GenBank/DDBJ databases">
        <title>Aeoliella straminimaris, a novel planctomycete from sediments.</title>
        <authorList>
            <person name="Vitorino I.R."/>
            <person name="Lage O.M."/>
        </authorList>
    </citation>
    <scope>NUCLEOTIDE SEQUENCE</scope>
    <source>
        <strain evidence="2">ICT_H6.2</strain>
    </source>
</reference>
<name>A0A9X2JH84_9BACT</name>
<dbReference type="EMBL" id="JAMXLR010000036">
    <property type="protein sequence ID" value="MCO6044368.1"/>
    <property type="molecule type" value="Genomic_DNA"/>
</dbReference>
<sequence length="165" mass="17997">MKRLHIIGRKNNGKTTLVVDLLRELATRGLRVGSIKHTHHDHQLDVPGKDSHRHQQAGAAVVGVLSRSMSALFIPTHDEMGASDRYEILAPAYRECDLVLVEGDVETPAPKIEVWRAAMGSPPIAGQVDGVLALVTDDQSSLDLPSLPRSDIAGLADWILRYLIS</sequence>
<dbReference type="GO" id="GO:0006777">
    <property type="term" value="P:Mo-molybdopterin cofactor biosynthetic process"/>
    <property type="evidence" value="ECO:0007669"/>
    <property type="project" value="InterPro"/>
</dbReference>
<feature type="domain" description="Molybdopterin-guanine dinucleotide biosynthesis protein B (MobB)" evidence="1">
    <location>
        <begin position="4"/>
        <end position="137"/>
    </location>
</feature>
<dbReference type="RefSeq" id="WP_252852469.1">
    <property type="nucleotide sequence ID" value="NZ_JAMXLR010000036.1"/>
</dbReference>
<organism evidence="2 3">
    <name type="scientific">Aeoliella straminimaris</name>
    <dbReference type="NCBI Taxonomy" id="2954799"/>
    <lineage>
        <taxon>Bacteria</taxon>
        <taxon>Pseudomonadati</taxon>
        <taxon>Planctomycetota</taxon>
        <taxon>Planctomycetia</taxon>
        <taxon>Pirellulales</taxon>
        <taxon>Lacipirellulaceae</taxon>
        <taxon>Aeoliella</taxon>
    </lineage>
</organism>
<dbReference type="InterPro" id="IPR052539">
    <property type="entry name" value="MGD_biosynthesis_adapter"/>
</dbReference>
<dbReference type="CDD" id="cd03116">
    <property type="entry name" value="MobB"/>
    <property type="match status" value="1"/>
</dbReference>